<accession>A0A964UUJ0</accession>
<evidence type="ECO:0000313" key="4">
    <source>
        <dbReference type="Proteomes" id="UP000598297"/>
    </source>
</evidence>
<evidence type="ECO:0000259" key="2">
    <source>
        <dbReference type="Pfam" id="PF13466"/>
    </source>
</evidence>
<evidence type="ECO:0000313" key="3">
    <source>
        <dbReference type="EMBL" id="NBE55709.1"/>
    </source>
</evidence>
<organism evidence="3 4">
    <name type="scientific">Streptomyces boluensis</name>
    <dbReference type="NCBI Taxonomy" id="1775135"/>
    <lineage>
        <taxon>Bacteria</taxon>
        <taxon>Bacillati</taxon>
        <taxon>Actinomycetota</taxon>
        <taxon>Actinomycetes</taxon>
        <taxon>Kitasatosporales</taxon>
        <taxon>Streptomycetaceae</taxon>
        <taxon>Streptomyces</taxon>
    </lineage>
</organism>
<dbReference type="AlphaFoldDB" id="A0A964UUJ0"/>
<sequence length="139" mass="14664">MNAKGPIVVALGDRVDRADVPRLCEQARNGLEHTGATELICDAGALAEPGLAAVEALARLRLTARRAGASLRIRDPGAGLRQLLLLVGLVEMLGEAAEVIGEPEMLGEPEHREPALGVQEGVEPDDLAPGDLNDLQRPR</sequence>
<keyword evidence="4" id="KW-1185">Reference proteome</keyword>
<reference evidence="3" key="1">
    <citation type="submission" date="2020-01" db="EMBL/GenBank/DDBJ databases">
        <title>Whole-genome analyses of novel actinobacteria.</title>
        <authorList>
            <person name="Sahin N."/>
        </authorList>
    </citation>
    <scope>NUCLEOTIDE SEQUENCE</scope>
    <source>
        <strain evidence="3">YC537</strain>
    </source>
</reference>
<dbReference type="OrthoDB" id="4335181at2"/>
<gene>
    <name evidence="3" type="ORF">GUY60_30625</name>
</gene>
<evidence type="ECO:0000256" key="1">
    <source>
        <dbReference type="SAM" id="MobiDB-lite"/>
    </source>
</evidence>
<dbReference type="Gene3D" id="3.30.750.24">
    <property type="entry name" value="STAS domain"/>
    <property type="match status" value="1"/>
</dbReference>
<feature type="region of interest" description="Disordered" evidence="1">
    <location>
        <begin position="101"/>
        <end position="139"/>
    </location>
</feature>
<dbReference type="Proteomes" id="UP000598297">
    <property type="component" value="Unassembled WGS sequence"/>
</dbReference>
<proteinExistence type="predicted"/>
<dbReference type="InterPro" id="IPR036513">
    <property type="entry name" value="STAS_dom_sf"/>
</dbReference>
<dbReference type="EMBL" id="JAAAHS010000359">
    <property type="protein sequence ID" value="NBE55709.1"/>
    <property type="molecule type" value="Genomic_DNA"/>
</dbReference>
<dbReference type="InterPro" id="IPR058548">
    <property type="entry name" value="MlaB-like_STAS"/>
</dbReference>
<feature type="domain" description="MlaB-like STAS" evidence="2">
    <location>
        <begin position="9"/>
        <end position="89"/>
    </location>
</feature>
<comment type="caution">
    <text evidence="3">The sequence shown here is derived from an EMBL/GenBank/DDBJ whole genome shotgun (WGS) entry which is preliminary data.</text>
</comment>
<name>A0A964UUJ0_9ACTN</name>
<dbReference type="Pfam" id="PF13466">
    <property type="entry name" value="STAS_2"/>
    <property type="match status" value="1"/>
</dbReference>
<protein>
    <submittedName>
        <fullName evidence="3">STAS domain-containing protein</fullName>
    </submittedName>
</protein>
<dbReference type="SUPFAM" id="SSF52091">
    <property type="entry name" value="SpoIIaa-like"/>
    <property type="match status" value="1"/>
</dbReference>